<keyword evidence="1" id="KW-0472">Membrane</keyword>
<evidence type="ECO:0000256" key="1">
    <source>
        <dbReference type="SAM" id="Phobius"/>
    </source>
</evidence>
<sequence length="60" mass="7567">MWKWIRSFLQAVIVFISCTIIFYFAIQSFHHQYESYVDDPFEHVKWLKTWHEKVRTIRLF</sequence>
<reference evidence="2" key="1">
    <citation type="journal article" date="2021" name="PeerJ">
        <title>Extensive microbial diversity within the chicken gut microbiome revealed by metagenomics and culture.</title>
        <authorList>
            <person name="Gilroy R."/>
            <person name="Ravi A."/>
            <person name="Getino M."/>
            <person name="Pursley I."/>
            <person name="Horton D.L."/>
            <person name="Alikhan N.F."/>
            <person name="Baker D."/>
            <person name="Gharbi K."/>
            <person name="Hall N."/>
            <person name="Watson M."/>
            <person name="Adriaenssens E.M."/>
            <person name="Foster-Nyarko E."/>
            <person name="Jarju S."/>
            <person name="Secka A."/>
            <person name="Antonio M."/>
            <person name="Oren A."/>
            <person name="Chaudhuri R.R."/>
            <person name="La Ragione R."/>
            <person name="Hildebrand F."/>
            <person name="Pallen M.J."/>
        </authorList>
    </citation>
    <scope>NUCLEOTIDE SEQUENCE</scope>
    <source>
        <strain evidence="2">CHK169-2315</strain>
    </source>
</reference>
<dbReference type="InterPro" id="IPR025321">
    <property type="entry name" value="DUF4227"/>
</dbReference>
<accession>A0A9D1TJI4</accession>
<dbReference type="AlphaFoldDB" id="A0A9D1TJI4"/>
<feature type="transmembrane region" description="Helical" evidence="1">
    <location>
        <begin position="7"/>
        <end position="26"/>
    </location>
</feature>
<protein>
    <submittedName>
        <fullName evidence="2">YqzK family protein</fullName>
    </submittedName>
</protein>
<evidence type="ECO:0000313" key="3">
    <source>
        <dbReference type="Proteomes" id="UP000823937"/>
    </source>
</evidence>
<reference evidence="2" key="2">
    <citation type="submission" date="2021-04" db="EMBL/GenBank/DDBJ databases">
        <authorList>
            <person name="Gilroy R."/>
        </authorList>
    </citation>
    <scope>NUCLEOTIDE SEQUENCE</scope>
    <source>
        <strain evidence="2">CHK169-2315</strain>
    </source>
</reference>
<proteinExistence type="predicted"/>
<evidence type="ECO:0000313" key="2">
    <source>
        <dbReference type="EMBL" id="HIV74516.1"/>
    </source>
</evidence>
<organism evidence="2 3">
    <name type="scientific">Candidatus Pseudogracilibacillus intestinigallinarum</name>
    <dbReference type="NCBI Taxonomy" id="2838742"/>
    <lineage>
        <taxon>Bacteria</taxon>
        <taxon>Bacillati</taxon>
        <taxon>Bacillota</taxon>
        <taxon>Bacilli</taxon>
        <taxon>Bacillales</taxon>
        <taxon>Bacillaceae</taxon>
        <taxon>Pseudogracilibacillus</taxon>
    </lineage>
</organism>
<keyword evidence="1" id="KW-0812">Transmembrane</keyword>
<gene>
    <name evidence="2" type="ORF">H9895_05460</name>
</gene>
<dbReference type="Pfam" id="PF14004">
    <property type="entry name" value="DUF4227"/>
    <property type="match status" value="1"/>
</dbReference>
<comment type="caution">
    <text evidence="2">The sequence shown here is derived from an EMBL/GenBank/DDBJ whole genome shotgun (WGS) entry which is preliminary data.</text>
</comment>
<dbReference type="Proteomes" id="UP000823937">
    <property type="component" value="Unassembled WGS sequence"/>
</dbReference>
<dbReference type="PROSITE" id="PS51257">
    <property type="entry name" value="PROKAR_LIPOPROTEIN"/>
    <property type="match status" value="1"/>
</dbReference>
<keyword evidence="1" id="KW-1133">Transmembrane helix</keyword>
<name>A0A9D1TJI4_9BACI</name>
<dbReference type="EMBL" id="DXHX01000080">
    <property type="protein sequence ID" value="HIV74516.1"/>
    <property type="molecule type" value="Genomic_DNA"/>
</dbReference>